<keyword evidence="1" id="KW-0175">Coiled coil</keyword>
<sequence length="59" mass="6987">MKMIAQDIRAIIDELATLEKRLDALKLKIDLAHGANREPYKVWIDEIKEIKETIERIRK</sequence>
<protein>
    <submittedName>
        <fullName evidence="2">Uncharacterized protein</fullName>
    </submittedName>
</protein>
<accession>A0A8S5LBT8</accession>
<evidence type="ECO:0000256" key="1">
    <source>
        <dbReference type="SAM" id="Coils"/>
    </source>
</evidence>
<feature type="coiled-coil region" evidence="1">
    <location>
        <begin position="1"/>
        <end position="35"/>
    </location>
</feature>
<proteinExistence type="predicted"/>
<dbReference type="EMBL" id="BK014676">
    <property type="protein sequence ID" value="DAD67414.1"/>
    <property type="molecule type" value="Genomic_DNA"/>
</dbReference>
<reference evidence="2" key="1">
    <citation type="journal article" date="2021" name="Proc. Natl. Acad. Sci. U.S.A.">
        <title>A Catalog of Tens of Thousands of Viruses from Human Metagenomes Reveals Hidden Associations with Chronic Diseases.</title>
        <authorList>
            <person name="Tisza M.J."/>
            <person name="Buck C.B."/>
        </authorList>
    </citation>
    <scope>NUCLEOTIDE SEQUENCE</scope>
    <source>
        <strain evidence="2">Ctt5z12</strain>
    </source>
</reference>
<evidence type="ECO:0000313" key="2">
    <source>
        <dbReference type="EMBL" id="DAD67414.1"/>
    </source>
</evidence>
<name>A0A8S5LBT8_9CAUD</name>
<organism evidence="2">
    <name type="scientific">Siphoviridae sp. ctt5z12</name>
    <dbReference type="NCBI Taxonomy" id="2823604"/>
    <lineage>
        <taxon>Viruses</taxon>
        <taxon>Duplodnaviria</taxon>
        <taxon>Heunggongvirae</taxon>
        <taxon>Uroviricota</taxon>
        <taxon>Caudoviricetes</taxon>
    </lineage>
</organism>